<sequence>MKSIDLLDYTSEKYNGPALRLGAGVDGFEAYQFADQHGLQVVGGFCPTVGIVGGYTQGGGHSPMSSTHGLGADQALAWEVVTANGKHVLASPSQNKDLYWALSGGGGGTYGVVISLTIKAYPDGIVGGASLSFASKGIPRASFWKIFQVWQESLPNLVDSGATAGYALLKDVIPNEIFFVDTITAPSHTESEVEKLLEPTISALKAIGAEYTLSITSKPSYLSHFETYFGPLPNGIYTIHHLFAGRMIPRSVVHTNGAQLTTTIENITENSNSFLGFVALDVSQTKHRQAVAHNAVLPAWRDALITVLAQSTWDFESPRDDGIARANELTYEVIPQLTRMTEGSGTYLNEADFQLQTWKDEFYGVNYDKLLTIKSHYDPDGMFFARLSVGSDAWKLKDDGRLCRVR</sequence>
<dbReference type="SUPFAM" id="SSF56176">
    <property type="entry name" value="FAD-binding/transporter-associated domain-like"/>
    <property type="match status" value="1"/>
</dbReference>
<dbReference type="PANTHER" id="PTHR42973:SF39">
    <property type="entry name" value="FAD-BINDING PCMH-TYPE DOMAIN-CONTAINING PROTEIN"/>
    <property type="match status" value="1"/>
</dbReference>
<gene>
    <name evidence="7" type="ORF">PVAG01_03294</name>
</gene>
<keyword evidence="3" id="KW-0285">Flavoprotein</keyword>
<evidence type="ECO:0000256" key="4">
    <source>
        <dbReference type="ARBA" id="ARBA00022827"/>
    </source>
</evidence>
<dbReference type="InterPro" id="IPR050416">
    <property type="entry name" value="FAD-linked_Oxidoreductase"/>
</dbReference>
<accession>A0ABR4PL12</accession>
<keyword evidence="5" id="KW-0560">Oxidoreductase</keyword>
<proteinExistence type="inferred from homology"/>
<dbReference type="Gene3D" id="3.40.462.20">
    <property type="match status" value="1"/>
</dbReference>
<keyword evidence="8" id="KW-1185">Reference proteome</keyword>
<comment type="similarity">
    <text evidence="2">Belongs to the oxygen-dependent FAD-linked oxidoreductase family.</text>
</comment>
<name>A0ABR4PL12_9HELO</name>
<keyword evidence="4" id="KW-0274">FAD</keyword>
<evidence type="ECO:0000313" key="8">
    <source>
        <dbReference type="Proteomes" id="UP001629113"/>
    </source>
</evidence>
<dbReference type="Proteomes" id="UP001629113">
    <property type="component" value="Unassembled WGS sequence"/>
</dbReference>
<evidence type="ECO:0000256" key="5">
    <source>
        <dbReference type="ARBA" id="ARBA00023002"/>
    </source>
</evidence>
<dbReference type="EMBL" id="JBFCZG010000003">
    <property type="protein sequence ID" value="KAL3424014.1"/>
    <property type="molecule type" value="Genomic_DNA"/>
</dbReference>
<feature type="domain" description="FAD-binding PCMH-type" evidence="6">
    <location>
        <begin position="1"/>
        <end position="123"/>
    </location>
</feature>
<evidence type="ECO:0000259" key="6">
    <source>
        <dbReference type="PROSITE" id="PS51387"/>
    </source>
</evidence>
<reference evidence="7 8" key="1">
    <citation type="submission" date="2024-06" db="EMBL/GenBank/DDBJ databases">
        <title>Complete genome of Phlyctema vagabunda strain 19-DSS-EL-015.</title>
        <authorList>
            <person name="Fiorenzani C."/>
        </authorList>
    </citation>
    <scope>NUCLEOTIDE SEQUENCE [LARGE SCALE GENOMIC DNA]</scope>
    <source>
        <strain evidence="7 8">19-DSS-EL-015</strain>
    </source>
</reference>
<protein>
    <submittedName>
        <fullName evidence="7">Long-chain-fatty-acid-CoA ligase</fullName>
    </submittedName>
</protein>
<evidence type="ECO:0000313" key="7">
    <source>
        <dbReference type="EMBL" id="KAL3424014.1"/>
    </source>
</evidence>
<dbReference type="GO" id="GO:0016874">
    <property type="term" value="F:ligase activity"/>
    <property type="evidence" value="ECO:0007669"/>
    <property type="project" value="UniProtKB-KW"/>
</dbReference>
<keyword evidence="7" id="KW-0436">Ligase</keyword>
<dbReference type="Pfam" id="PF08031">
    <property type="entry name" value="BBE"/>
    <property type="match status" value="1"/>
</dbReference>
<dbReference type="PANTHER" id="PTHR42973">
    <property type="entry name" value="BINDING OXIDOREDUCTASE, PUTATIVE (AFU_ORTHOLOGUE AFUA_1G17690)-RELATED"/>
    <property type="match status" value="1"/>
</dbReference>
<comment type="caution">
    <text evidence="7">The sequence shown here is derived from an EMBL/GenBank/DDBJ whole genome shotgun (WGS) entry which is preliminary data.</text>
</comment>
<evidence type="ECO:0000256" key="1">
    <source>
        <dbReference type="ARBA" id="ARBA00001974"/>
    </source>
</evidence>
<dbReference type="InterPro" id="IPR012951">
    <property type="entry name" value="BBE"/>
</dbReference>
<dbReference type="InterPro" id="IPR036318">
    <property type="entry name" value="FAD-bd_PCMH-like_sf"/>
</dbReference>
<evidence type="ECO:0000256" key="3">
    <source>
        <dbReference type="ARBA" id="ARBA00022630"/>
    </source>
</evidence>
<dbReference type="PROSITE" id="PS51387">
    <property type="entry name" value="FAD_PCMH"/>
    <property type="match status" value="1"/>
</dbReference>
<dbReference type="InterPro" id="IPR006094">
    <property type="entry name" value="Oxid_FAD_bind_N"/>
</dbReference>
<dbReference type="InterPro" id="IPR016166">
    <property type="entry name" value="FAD-bd_PCMH"/>
</dbReference>
<evidence type="ECO:0000256" key="2">
    <source>
        <dbReference type="ARBA" id="ARBA00005466"/>
    </source>
</evidence>
<comment type="cofactor">
    <cofactor evidence="1">
        <name>FAD</name>
        <dbReference type="ChEBI" id="CHEBI:57692"/>
    </cofactor>
</comment>
<dbReference type="InterPro" id="IPR016169">
    <property type="entry name" value="FAD-bd_PCMH_sub2"/>
</dbReference>
<dbReference type="Gene3D" id="3.30.465.10">
    <property type="match status" value="1"/>
</dbReference>
<dbReference type="Pfam" id="PF01565">
    <property type="entry name" value="FAD_binding_4"/>
    <property type="match status" value="1"/>
</dbReference>
<organism evidence="7 8">
    <name type="scientific">Phlyctema vagabunda</name>
    <dbReference type="NCBI Taxonomy" id="108571"/>
    <lineage>
        <taxon>Eukaryota</taxon>
        <taxon>Fungi</taxon>
        <taxon>Dikarya</taxon>
        <taxon>Ascomycota</taxon>
        <taxon>Pezizomycotina</taxon>
        <taxon>Leotiomycetes</taxon>
        <taxon>Helotiales</taxon>
        <taxon>Dermateaceae</taxon>
        <taxon>Phlyctema</taxon>
    </lineage>
</organism>